<organism evidence="1">
    <name type="scientific">Acididesulfobacillus acetoxydans</name>
    <dbReference type="NCBI Taxonomy" id="1561005"/>
    <lineage>
        <taxon>Bacteria</taxon>
        <taxon>Bacillati</taxon>
        <taxon>Bacillota</taxon>
        <taxon>Clostridia</taxon>
        <taxon>Eubacteriales</taxon>
        <taxon>Peptococcaceae</taxon>
        <taxon>Acididesulfobacillus</taxon>
    </lineage>
</organism>
<keyword evidence="3" id="KW-1185">Reference proteome</keyword>
<name>A0A8S0Y4L2_9FIRM</name>
<protein>
    <submittedName>
        <fullName evidence="1">Uncharacterized protein</fullName>
    </submittedName>
</protein>
<dbReference type="AlphaFoldDB" id="A0A8S0Y4L2"/>
<dbReference type="EMBL" id="CDGJ01000002">
    <property type="protein sequence ID" value="CEJ05657.1"/>
    <property type="molecule type" value="Genomic_DNA"/>
</dbReference>
<evidence type="ECO:0000313" key="2">
    <source>
        <dbReference type="EMBL" id="CEJ05657.1"/>
    </source>
</evidence>
<reference evidence="2" key="1">
    <citation type="submission" date="2014-11" db="EMBL/GenBank/DDBJ databases">
        <authorList>
            <person name="Hornung B.V."/>
        </authorList>
    </citation>
    <scope>NUCLEOTIDE SEQUENCE</scope>
    <source>
        <strain evidence="2">INE</strain>
    </source>
</reference>
<dbReference type="EMBL" id="LR746496">
    <property type="protein sequence ID" value="CAA7603105.1"/>
    <property type="molecule type" value="Genomic_DNA"/>
</dbReference>
<dbReference type="Proteomes" id="UP000836597">
    <property type="component" value="Chromosome"/>
</dbReference>
<dbReference type="KEGG" id="aacx:DEACI_3928"/>
<evidence type="ECO:0000313" key="3">
    <source>
        <dbReference type="Proteomes" id="UP001071230"/>
    </source>
</evidence>
<accession>A0A8S0Y4L2</accession>
<gene>
    <name evidence="2" type="ORF">DEACI_0031</name>
    <name evidence="1" type="ORF">DEACI_3928</name>
</gene>
<evidence type="ECO:0000313" key="1">
    <source>
        <dbReference type="EMBL" id="CAA7603105.1"/>
    </source>
</evidence>
<reference evidence="1" key="2">
    <citation type="submission" date="2020-01" db="EMBL/GenBank/DDBJ databases">
        <authorList>
            <person name="Hornung B."/>
        </authorList>
    </citation>
    <scope>NUCLEOTIDE SEQUENCE</scope>
    <source>
        <strain evidence="1">PacBioINE</strain>
    </source>
</reference>
<dbReference type="Proteomes" id="UP001071230">
    <property type="component" value="Unassembled WGS sequence"/>
</dbReference>
<sequence length="288" mass="33066">MKARSPEEYREQGERLGVLRKELPWQCEKRVLMSIKVEKDMSLFYVSSPKEKQTIADYLNEIAVTCPLLGTVTISDKNFEILEKKALKAIKFALDFRELTNFAHLVIFLTVIQYAKNWTRTEGGGFWAYISEQIGYKYSEPLYGILTQSVKKACEHYNRAFFKEANGDNSYYSTVLAHALAPRKSFFALCDFLLRFYKNNLDCLVYPDDPAIDRMTEVLRDRCKGATIEQDDDIRGNVNGIQAGVRALLTQRPVYMRTFLTGLLRKIDRLLSGDELSKKCMVSGSSRP</sequence>
<proteinExistence type="predicted"/>